<sequence>MTSFSERSHEGVEFFGLFCTSSEEGCNIQGHPKDWEQHHADEVKAHLLDILVDACLLLALLSRSRLKWESSPIGYNESLDQTVDPNANTICNFFRRDAFCGLMENQVILFIGDSLTKEMWRSLVTLTDGVDVPSNSRPELARTCSNKTQLNYWRSNRFDDLQHAISDRFSLGPIELRNRSSADFPTAIVMNTGSWYQSTDVYISIMVKTLKYVRDWQEICKKDSLLGCPFVWRTTPPGMLGCMEYNQPMNNITRAEELLVAGTSGAAAHLHPHLDKYHWTGFREQNLIAEELLTFSGWDGLDYEIIDGYEIGITRPDNHVSEKDCLHHPNENLDRAAGQILRRVQVDLLHRYAAINVQVLHAVVARALRDSTVLPVLLSEGALQDAPVSVEIFGRHSKGSSGALLAVHALPADEIARPSVGRALKRRVAPLIGSLHLQPHRLEAQPAANDEAAEAHDECNEARDGPGDDARGLGHVHPAAVPVRRYDGGVHVVVEGPVGGHGSLDKLAELPLVAAGALAAGVLLFLAHGELALTAVGAEGVRTCPVRLVGAVARGPVLAVDTGELLRRDARAALGLDHVVHREAVADVFSLLDGVGDALAVVLADRAVVALGVAVHLVDGPGLCDLTDLRGAAAAKFHQCSFGRVSPATRALDQVVQSATNPFPKSPSIGAPPHRPTPTSPSSIPFSNGPSQPITAAAAVIGVGRIESKFKMNRLTKVATAFAAAACCCLRLSADAFHDFHAQGRQRQHLNNRKKSSSLFSSRRLFSPSEGTDRGTISVGQGGVKLLDQFGNGTF</sequence>
<feature type="region of interest" description="Disordered" evidence="1">
    <location>
        <begin position="662"/>
        <end position="688"/>
    </location>
</feature>
<name>K0SXU9_THAOC</name>
<dbReference type="Proteomes" id="UP000266841">
    <property type="component" value="Unassembled WGS sequence"/>
</dbReference>
<dbReference type="EMBL" id="AGNL01008921">
    <property type="protein sequence ID" value="EJK70185.1"/>
    <property type="molecule type" value="Genomic_DNA"/>
</dbReference>
<keyword evidence="3" id="KW-1185">Reference proteome</keyword>
<reference evidence="2 3" key="1">
    <citation type="journal article" date="2012" name="Genome Biol.">
        <title>Genome and low-iron response of an oceanic diatom adapted to chronic iron limitation.</title>
        <authorList>
            <person name="Lommer M."/>
            <person name="Specht M."/>
            <person name="Roy A.S."/>
            <person name="Kraemer L."/>
            <person name="Andreson R."/>
            <person name="Gutowska M.A."/>
            <person name="Wolf J."/>
            <person name="Bergner S.V."/>
            <person name="Schilhabel M.B."/>
            <person name="Klostermeier U.C."/>
            <person name="Beiko R.G."/>
            <person name="Rosenstiel P."/>
            <person name="Hippler M."/>
            <person name="Laroche J."/>
        </authorList>
    </citation>
    <scope>NUCLEOTIDE SEQUENCE [LARGE SCALE GENOMIC DNA]</scope>
    <source>
        <strain evidence="2 3">CCMP1005</strain>
    </source>
</reference>
<feature type="compositionally biased region" description="Basic and acidic residues" evidence="1">
    <location>
        <begin position="453"/>
        <end position="472"/>
    </location>
</feature>
<comment type="caution">
    <text evidence="2">The sequence shown here is derived from an EMBL/GenBank/DDBJ whole genome shotgun (WGS) entry which is preliminary data.</text>
</comment>
<evidence type="ECO:0000313" key="2">
    <source>
        <dbReference type="EMBL" id="EJK70185.1"/>
    </source>
</evidence>
<gene>
    <name evidence="2" type="ORF">THAOC_08478</name>
</gene>
<feature type="non-terminal residue" evidence="2">
    <location>
        <position position="795"/>
    </location>
</feature>
<dbReference type="AlphaFoldDB" id="K0SXU9"/>
<evidence type="ECO:0000313" key="3">
    <source>
        <dbReference type="Proteomes" id="UP000266841"/>
    </source>
</evidence>
<feature type="region of interest" description="Disordered" evidence="1">
    <location>
        <begin position="446"/>
        <end position="472"/>
    </location>
</feature>
<proteinExistence type="predicted"/>
<organism evidence="2 3">
    <name type="scientific">Thalassiosira oceanica</name>
    <name type="common">Marine diatom</name>
    <dbReference type="NCBI Taxonomy" id="159749"/>
    <lineage>
        <taxon>Eukaryota</taxon>
        <taxon>Sar</taxon>
        <taxon>Stramenopiles</taxon>
        <taxon>Ochrophyta</taxon>
        <taxon>Bacillariophyta</taxon>
        <taxon>Coscinodiscophyceae</taxon>
        <taxon>Thalassiosirophycidae</taxon>
        <taxon>Thalassiosirales</taxon>
        <taxon>Thalassiosiraceae</taxon>
        <taxon>Thalassiosira</taxon>
    </lineage>
</organism>
<accession>K0SXU9</accession>
<protein>
    <submittedName>
        <fullName evidence="2">Uncharacterized protein</fullName>
    </submittedName>
</protein>
<evidence type="ECO:0000256" key="1">
    <source>
        <dbReference type="SAM" id="MobiDB-lite"/>
    </source>
</evidence>